<feature type="region of interest" description="Disordered" evidence="1">
    <location>
        <begin position="55"/>
        <end position="75"/>
    </location>
</feature>
<comment type="caution">
    <text evidence="2">The sequence shown here is derived from an EMBL/GenBank/DDBJ whole genome shotgun (WGS) entry which is preliminary data.</text>
</comment>
<dbReference type="AlphaFoldDB" id="A0A8K0DP62"/>
<name>A0A8K0DP62_9ROSA</name>
<dbReference type="Proteomes" id="UP000796880">
    <property type="component" value="Unassembled WGS sequence"/>
</dbReference>
<protein>
    <submittedName>
        <fullName evidence="2">Uncharacterized protein</fullName>
    </submittedName>
</protein>
<sequence>MTIHARESLSEKEIKRQRYRRGFLPEINSEIDDEINREIDSKINNEIEDEINGEIDGEIDGNYDKRASDNSYGSNEPIFVTPLATKFYSPRKNSPAATYSPKVKLLMWKMSSKSSNSEVFHNDRVELRVKDEGNSFLTANDRDMTT</sequence>
<accession>A0A8K0DP62</accession>
<dbReference type="EMBL" id="VOIH02000012">
    <property type="protein sequence ID" value="KAF3432286.1"/>
    <property type="molecule type" value="Genomic_DNA"/>
</dbReference>
<evidence type="ECO:0000313" key="2">
    <source>
        <dbReference type="EMBL" id="KAF3432286.1"/>
    </source>
</evidence>
<organism evidence="2 3">
    <name type="scientific">Rhamnella rubrinervis</name>
    <dbReference type="NCBI Taxonomy" id="2594499"/>
    <lineage>
        <taxon>Eukaryota</taxon>
        <taxon>Viridiplantae</taxon>
        <taxon>Streptophyta</taxon>
        <taxon>Embryophyta</taxon>
        <taxon>Tracheophyta</taxon>
        <taxon>Spermatophyta</taxon>
        <taxon>Magnoliopsida</taxon>
        <taxon>eudicotyledons</taxon>
        <taxon>Gunneridae</taxon>
        <taxon>Pentapetalae</taxon>
        <taxon>rosids</taxon>
        <taxon>fabids</taxon>
        <taxon>Rosales</taxon>
        <taxon>Rhamnaceae</taxon>
        <taxon>rhamnoid group</taxon>
        <taxon>Rhamneae</taxon>
        <taxon>Rhamnella</taxon>
    </lineage>
</organism>
<gene>
    <name evidence="2" type="ORF">FNV43_RR27025</name>
</gene>
<proteinExistence type="predicted"/>
<keyword evidence="3" id="KW-1185">Reference proteome</keyword>
<evidence type="ECO:0000313" key="3">
    <source>
        <dbReference type="Proteomes" id="UP000796880"/>
    </source>
</evidence>
<reference evidence="2" key="1">
    <citation type="submission" date="2020-03" db="EMBL/GenBank/DDBJ databases">
        <title>A high-quality chromosome-level genome assembly of a woody plant with both climbing and erect habits, Rhamnella rubrinervis.</title>
        <authorList>
            <person name="Lu Z."/>
            <person name="Yang Y."/>
            <person name="Zhu X."/>
            <person name="Sun Y."/>
        </authorList>
    </citation>
    <scope>NUCLEOTIDE SEQUENCE</scope>
    <source>
        <strain evidence="2">BYM</strain>
        <tissue evidence="2">Leaf</tissue>
    </source>
</reference>
<evidence type="ECO:0000256" key="1">
    <source>
        <dbReference type="SAM" id="MobiDB-lite"/>
    </source>
</evidence>